<proteinExistence type="predicted"/>
<dbReference type="InterPro" id="IPR038301">
    <property type="entry name" value="AraC-like_sf"/>
</dbReference>
<feature type="compositionally biased region" description="Basic and acidic residues" evidence="1">
    <location>
        <begin position="13"/>
        <end position="24"/>
    </location>
</feature>
<sequence length="179" mass="19721">MGSSGKGNGGKGGPREDRRDDRPINLAERRIASQVFAELFREGMELVDETAAYLDGEGRNDSHALSRPALAAYAQQSMRLSTRLMQLASWLLLQRAVVEGEMSVETALRERGRIDLQGPAPDEEQEELLPAPLVALIHRSYQLQRLIGQLDAALDTPTHEPANAVAGQIGRLRSAFERH</sequence>
<protein>
    <submittedName>
        <fullName evidence="2">DUF1465 domain-containing protein</fullName>
    </submittedName>
</protein>
<name>A0A2W5R4N0_ANCNO</name>
<evidence type="ECO:0000313" key="2">
    <source>
        <dbReference type="EMBL" id="PZQ83932.1"/>
    </source>
</evidence>
<reference evidence="2 3" key="1">
    <citation type="submission" date="2017-08" db="EMBL/GenBank/DDBJ databases">
        <title>Infants hospitalized years apart are colonized by the same room-sourced microbial strains.</title>
        <authorList>
            <person name="Brooks B."/>
            <person name="Olm M.R."/>
            <person name="Firek B.A."/>
            <person name="Baker R."/>
            <person name="Thomas B.C."/>
            <person name="Morowitz M.J."/>
            <person name="Banfield J.F."/>
        </authorList>
    </citation>
    <scope>NUCLEOTIDE SEQUENCE [LARGE SCALE GENOMIC DNA]</scope>
    <source>
        <strain evidence="2">S2_005_001_R2_27</strain>
    </source>
</reference>
<accession>A0A2W5R4N0</accession>
<dbReference type="Gene3D" id="1.10.8.930">
    <property type="entry name" value="Protein of unknown function DUF1465"/>
    <property type="match status" value="1"/>
</dbReference>
<evidence type="ECO:0000256" key="1">
    <source>
        <dbReference type="SAM" id="MobiDB-lite"/>
    </source>
</evidence>
<feature type="compositionally biased region" description="Gly residues" evidence="1">
    <location>
        <begin position="1"/>
        <end position="12"/>
    </location>
</feature>
<dbReference type="InterPro" id="IPR010848">
    <property type="entry name" value="DUF1465"/>
</dbReference>
<evidence type="ECO:0000313" key="3">
    <source>
        <dbReference type="Proteomes" id="UP000248887"/>
    </source>
</evidence>
<dbReference type="Proteomes" id="UP000248887">
    <property type="component" value="Unassembled WGS sequence"/>
</dbReference>
<dbReference type="Pfam" id="PF07323">
    <property type="entry name" value="DUF1465"/>
    <property type="match status" value="1"/>
</dbReference>
<organism evidence="2 3">
    <name type="scientific">Ancylobacter novellus</name>
    <name type="common">Thiobacillus novellus</name>
    <dbReference type="NCBI Taxonomy" id="921"/>
    <lineage>
        <taxon>Bacteria</taxon>
        <taxon>Pseudomonadati</taxon>
        <taxon>Pseudomonadota</taxon>
        <taxon>Alphaproteobacteria</taxon>
        <taxon>Hyphomicrobiales</taxon>
        <taxon>Xanthobacteraceae</taxon>
        <taxon>Ancylobacter</taxon>
    </lineage>
</organism>
<dbReference type="EMBL" id="QFQD01000015">
    <property type="protein sequence ID" value="PZQ83932.1"/>
    <property type="molecule type" value="Genomic_DNA"/>
</dbReference>
<dbReference type="AlphaFoldDB" id="A0A2W5R4N0"/>
<gene>
    <name evidence="2" type="ORF">DI549_06505</name>
</gene>
<feature type="region of interest" description="Disordered" evidence="1">
    <location>
        <begin position="1"/>
        <end position="24"/>
    </location>
</feature>
<comment type="caution">
    <text evidence="2">The sequence shown here is derived from an EMBL/GenBank/DDBJ whole genome shotgun (WGS) entry which is preliminary data.</text>
</comment>